<reference evidence="2 3" key="2">
    <citation type="submission" date="2020-03" db="EMBL/GenBank/DDBJ databases">
        <authorList>
            <person name="Ichikawa N."/>
            <person name="Kimura A."/>
            <person name="Kitahashi Y."/>
            <person name="Uohara A."/>
        </authorList>
    </citation>
    <scope>NUCLEOTIDE SEQUENCE [LARGE SCALE GENOMIC DNA]</scope>
    <source>
        <strain evidence="2 3">NBRC 108638</strain>
    </source>
</reference>
<dbReference type="EMBL" id="BLPG01000001">
    <property type="protein sequence ID" value="GFJ86577.1"/>
    <property type="molecule type" value="Genomic_DNA"/>
</dbReference>
<dbReference type="PANTHER" id="PTHR47916:SF1">
    <property type="entry name" value="3-HYDROXY-5-PHOSPHONOOXYPENTANE-2,4-DIONE THIOLASE"/>
    <property type="match status" value="1"/>
</dbReference>
<evidence type="ECO:0000256" key="1">
    <source>
        <dbReference type="PIRSR" id="PIRSR038992-1"/>
    </source>
</evidence>
<dbReference type="InterPro" id="IPR050456">
    <property type="entry name" value="DeoC/FbaB_aldolase"/>
</dbReference>
<name>A0A6V8KXK9_9ACTN</name>
<evidence type="ECO:0000313" key="3">
    <source>
        <dbReference type="Proteomes" id="UP000482960"/>
    </source>
</evidence>
<feature type="active site" description="Schiff-base intermediate with dihydroxyacetone-P" evidence="1">
    <location>
        <position position="156"/>
    </location>
</feature>
<dbReference type="Proteomes" id="UP000482960">
    <property type="component" value="Unassembled WGS sequence"/>
</dbReference>
<dbReference type="Pfam" id="PF01791">
    <property type="entry name" value="DeoC"/>
    <property type="match status" value="1"/>
</dbReference>
<dbReference type="Gene3D" id="3.20.20.70">
    <property type="entry name" value="Aldolase class I"/>
    <property type="match status" value="1"/>
</dbReference>
<evidence type="ECO:0000313" key="2">
    <source>
        <dbReference type="EMBL" id="GFJ86577.1"/>
    </source>
</evidence>
<dbReference type="AlphaFoldDB" id="A0A6V8KXK9"/>
<dbReference type="SMART" id="SM01133">
    <property type="entry name" value="DeoC"/>
    <property type="match status" value="1"/>
</dbReference>
<organism evidence="2 3">
    <name type="scientific">Phytohabitans rumicis</name>
    <dbReference type="NCBI Taxonomy" id="1076125"/>
    <lineage>
        <taxon>Bacteria</taxon>
        <taxon>Bacillati</taxon>
        <taxon>Actinomycetota</taxon>
        <taxon>Actinomycetes</taxon>
        <taxon>Micromonosporales</taxon>
        <taxon>Micromonosporaceae</taxon>
    </lineage>
</organism>
<keyword evidence="3" id="KW-1185">Reference proteome</keyword>
<dbReference type="InterPro" id="IPR002915">
    <property type="entry name" value="DeoC/FbaB/LacD_aldolase"/>
</dbReference>
<dbReference type="InterPro" id="IPR013785">
    <property type="entry name" value="Aldolase_TIM"/>
</dbReference>
<feature type="active site" description="Proton donor" evidence="1">
    <location>
        <position position="125"/>
    </location>
</feature>
<comment type="caution">
    <text evidence="2">The sequence shown here is derived from an EMBL/GenBank/DDBJ whole genome shotgun (WGS) entry which is preliminary data.</text>
</comment>
<dbReference type="InterPro" id="IPR041720">
    <property type="entry name" value="FbaB-like"/>
</dbReference>
<reference evidence="2 3" key="1">
    <citation type="submission" date="2020-03" db="EMBL/GenBank/DDBJ databases">
        <title>Whole genome shotgun sequence of Phytohabitans rumicis NBRC 108638.</title>
        <authorList>
            <person name="Komaki H."/>
            <person name="Tamura T."/>
        </authorList>
    </citation>
    <scope>NUCLEOTIDE SEQUENCE [LARGE SCALE GENOMIC DNA]</scope>
    <source>
        <strain evidence="2 3">NBRC 108638</strain>
    </source>
</reference>
<dbReference type="SUPFAM" id="SSF51569">
    <property type="entry name" value="Aldolase"/>
    <property type="match status" value="1"/>
</dbReference>
<protein>
    <submittedName>
        <fullName evidence="2">Fructose-bisphosphate aldolase</fullName>
    </submittedName>
</protein>
<accession>A0A6V8KXK9</accession>
<gene>
    <name evidence="2" type="ORF">Prum_002190</name>
</gene>
<dbReference type="PANTHER" id="PTHR47916">
    <property type="entry name" value="FRUCTOSE-BISPHOSPHATE ALDOLASE CLASS 1"/>
    <property type="match status" value="1"/>
</dbReference>
<sequence length="239" mass="24456">MVPLDHAVTTGPIVPGARLDHLVGQLAECGVDAVVLHKGCLRRVRAEHFQGMSLIVHLSASTCRAADPDAKYLVATVAEAVRLGADAVSVHVNVGSRDEARQIADLAGVAEACDRWSVPLLAMMYPRGPATRDPRDPALIAHAVAIAADLGADIVKTVYPGSAAAMRDVTRAAGVPVLVAGGPQHAAGDLLDQIGAALRGGAAGVAIGRNIALADDPAATARKVADLVHGQSEPEAIIQ</sequence>
<proteinExistence type="predicted"/>
<dbReference type="GO" id="GO:0004332">
    <property type="term" value="F:fructose-bisphosphate aldolase activity"/>
    <property type="evidence" value="ECO:0007669"/>
    <property type="project" value="InterPro"/>
</dbReference>
<dbReference type="NCBIfam" id="NF005556">
    <property type="entry name" value="PRK07226.1"/>
    <property type="match status" value="1"/>
</dbReference>
<dbReference type="PIRSF" id="PIRSF038992">
    <property type="entry name" value="Aldolase_Ia"/>
    <property type="match status" value="1"/>
</dbReference>